<organism evidence="1 2">
    <name type="scientific">Enterococcus pallens ATCC BAA-351</name>
    <dbReference type="NCBI Taxonomy" id="1158607"/>
    <lineage>
        <taxon>Bacteria</taxon>
        <taxon>Bacillati</taxon>
        <taxon>Bacillota</taxon>
        <taxon>Bacilli</taxon>
        <taxon>Lactobacillales</taxon>
        <taxon>Enterococcaceae</taxon>
        <taxon>Enterococcus</taxon>
    </lineage>
</organism>
<dbReference type="AlphaFoldDB" id="R2SS92"/>
<evidence type="ECO:0000313" key="2">
    <source>
        <dbReference type="Proteomes" id="UP000013782"/>
    </source>
</evidence>
<proteinExistence type="predicted"/>
<name>R2SS92_9ENTE</name>
<evidence type="ECO:0000313" key="1">
    <source>
        <dbReference type="EMBL" id="EOH98140.1"/>
    </source>
</evidence>
<comment type="caution">
    <text evidence="1">The sequence shown here is derived from an EMBL/GenBank/DDBJ whole genome shotgun (WGS) entry which is preliminary data.</text>
</comment>
<gene>
    <name evidence="1" type="ORF">UAU_00815</name>
</gene>
<dbReference type="Proteomes" id="UP000013782">
    <property type="component" value="Unassembled WGS sequence"/>
</dbReference>
<protein>
    <submittedName>
        <fullName evidence="1">Uncharacterized protein</fullName>
    </submittedName>
</protein>
<keyword evidence="2" id="KW-1185">Reference proteome</keyword>
<dbReference type="PATRIC" id="fig|1158607.3.peg.817"/>
<reference evidence="1 2" key="1">
    <citation type="submission" date="2013-02" db="EMBL/GenBank/DDBJ databases">
        <title>The Genome Sequence of Enterococcus pallens BAA-351.</title>
        <authorList>
            <consortium name="The Broad Institute Genome Sequencing Platform"/>
            <consortium name="The Broad Institute Genome Sequencing Center for Infectious Disease"/>
            <person name="Earl A.M."/>
            <person name="Gilmore M.S."/>
            <person name="Lebreton F."/>
            <person name="Walker B."/>
            <person name="Young S.K."/>
            <person name="Zeng Q."/>
            <person name="Gargeya S."/>
            <person name="Fitzgerald M."/>
            <person name="Haas B."/>
            <person name="Abouelleil A."/>
            <person name="Alvarado L."/>
            <person name="Arachchi H.M."/>
            <person name="Berlin A.M."/>
            <person name="Chapman S.B."/>
            <person name="Dewar J."/>
            <person name="Goldberg J."/>
            <person name="Griggs A."/>
            <person name="Gujja S."/>
            <person name="Hansen M."/>
            <person name="Howarth C."/>
            <person name="Imamovic A."/>
            <person name="Larimer J."/>
            <person name="McCowan C."/>
            <person name="Murphy C."/>
            <person name="Neiman D."/>
            <person name="Pearson M."/>
            <person name="Priest M."/>
            <person name="Roberts A."/>
            <person name="Saif S."/>
            <person name="Shea T."/>
            <person name="Sisk P."/>
            <person name="Sykes S."/>
            <person name="Wortman J."/>
            <person name="Nusbaum C."/>
            <person name="Birren B."/>
        </authorList>
    </citation>
    <scope>NUCLEOTIDE SEQUENCE [LARGE SCALE GENOMIC DNA]</scope>
    <source>
        <strain evidence="1 2">ATCC BAA-351</strain>
    </source>
</reference>
<dbReference type="EMBL" id="AJAQ01000001">
    <property type="protein sequence ID" value="EOH98140.1"/>
    <property type="molecule type" value="Genomic_DNA"/>
</dbReference>
<dbReference type="HOGENOM" id="CLU_094517_0_0_9"/>
<dbReference type="RefSeq" id="WP_010755871.1">
    <property type="nucleotide sequence ID" value="NZ_ASWD01000007.1"/>
</dbReference>
<sequence length="253" mass="29407">MKMKNGKDPEKNESVKYLDCMKWSSEWAELLEEAYPNYPRLGIQTIHMVLPIPGQKGTLVFYDNDQCYHSTFHTLTTLLRKQESASFYNYYLTSNVLKQIKVFQKRLIPMIHANFVLFPLSSPKKSVWLNPLSIHKVWEEPERTFIKMATGPGLAVSASKQSIDKYAANALLGLSCSKRDMSWVTNVSSNMHPLDYLELPDTPFINHLSHRHQKMLQDFPISYGEFFQHYSLQFALARLLEQNPFIDFDDLSF</sequence>
<accession>R2SS92</accession>
<dbReference type="OrthoDB" id="2193581at2"/>